<evidence type="ECO:0000313" key="3">
    <source>
        <dbReference type="RefSeq" id="XP_035444098.2"/>
    </source>
</evidence>
<protein>
    <submittedName>
        <fullName evidence="3">Uncharacterized protein LOC118271937</fullName>
    </submittedName>
</protein>
<sequence>MDQPDSKANIGSLLLADCPTITIFDEGTKPSHTVKPNIVPKIEDKPPLEDFKTEETSNDSISKEEIANMILEQALFKDIVNKEPGIWESNGDIKKEEIKDEEGTDGTDDDEDDVIEIKKPHVVIEVSSDEGDSSADFISLAPYKLEKPLQKCRKGISNVFQRKQQSRRGRGIKKRKLNY</sequence>
<gene>
    <name evidence="3" type="primary">LOC118271937</name>
</gene>
<evidence type="ECO:0000256" key="1">
    <source>
        <dbReference type="SAM" id="MobiDB-lite"/>
    </source>
</evidence>
<dbReference type="GeneID" id="118271937"/>
<feature type="compositionally biased region" description="Basic residues" evidence="1">
    <location>
        <begin position="164"/>
        <end position="179"/>
    </location>
</feature>
<evidence type="ECO:0000313" key="2">
    <source>
        <dbReference type="Proteomes" id="UP000829999"/>
    </source>
</evidence>
<feature type="compositionally biased region" description="Basic and acidic residues" evidence="1">
    <location>
        <begin position="41"/>
        <end position="60"/>
    </location>
</feature>
<dbReference type="RefSeq" id="XP_035444098.2">
    <property type="nucleotide sequence ID" value="XM_035588205.2"/>
</dbReference>
<dbReference type="Proteomes" id="UP000829999">
    <property type="component" value="Chromosome 5"/>
</dbReference>
<name>A0A9R0D872_SPOFR</name>
<dbReference type="AlphaFoldDB" id="A0A9R0D872"/>
<feature type="compositionally biased region" description="Acidic residues" evidence="1">
    <location>
        <begin position="99"/>
        <end position="113"/>
    </location>
</feature>
<feature type="region of interest" description="Disordered" evidence="1">
    <location>
        <begin position="26"/>
        <end position="60"/>
    </location>
</feature>
<feature type="region of interest" description="Disordered" evidence="1">
    <location>
        <begin position="160"/>
        <end position="179"/>
    </location>
</feature>
<reference evidence="3" key="1">
    <citation type="submission" date="2025-08" db="UniProtKB">
        <authorList>
            <consortium name="RefSeq"/>
        </authorList>
    </citation>
    <scope>IDENTIFICATION</scope>
    <source>
        <tissue evidence="3">Whole larval tissue</tissue>
    </source>
</reference>
<dbReference type="OrthoDB" id="10635054at2759"/>
<feature type="region of interest" description="Disordered" evidence="1">
    <location>
        <begin position="86"/>
        <end position="113"/>
    </location>
</feature>
<keyword evidence="2" id="KW-1185">Reference proteome</keyword>
<organism evidence="2 3">
    <name type="scientific">Spodoptera frugiperda</name>
    <name type="common">Fall armyworm</name>
    <dbReference type="NCBI Taxonomy" id="7108"/>
    <lineage>
        <taxon>Eukaryota</taxon>
        <taxon>Metazoa</taxon>
        <taxon>Ecdysozoa</taxon>
        <taxon>Arthropoda</taxon>
        <taxon>Hexapoda</taxon>
        <taxon>Insecta</taxon>
        <taxon>Pterygota</taxon>
        <taxon>Neoptera</taxon>
        <taxon>Endopterygota</taxon>
        <taxon>Lepidoptera</taxon>
        <taxon>Glossata</taxon>
        <taxon>Ditrysia</taxon>
        <taxon>Noctuoidea</taxon>
        <taxon>Noctuidae</taxon>
        <taxon>Amphipyrinae</taxon>
        <taxon>Spodoptera</taxon>
    </lineage>
</organism>
<accession>A0A9R0D872</accession>
<proteinExistence type="predicted"/>